<evidence type="ECO:0000256" key="2">
    <source>
        <dbReference type="SAM" id="MobiDB-lite"/>
    </source>
</evidence>
<gene>
    <name evidence="3" type="ORF">ADEAN_000452000</name>
</gene>
<dbReference type="PANTHER" id="PTHR43941">
    <property type="entry name" value="STRUCTURAL MAINTENANCE OF CHROMOSOMES PROTEIN 2"/>
    <property type="match status" value="1"/>
</dbReference>
<dbReference type="AlphaFoldDB" id="A0A7G2CFV7"/>
<feature type="coiled-coil region" evidence="1">
    <location>
        <begin position="912"/>
        <end position="960"/>
    </location>
</feature>
<keyword evidence="4" id="KW-1185">Reference proteome</keyword>
<dbReference type="GO" id="GO:0007076">
    <property type="term" value="P:mitotic chromosome condensation"/>
    <property type="evidence" value="ECO:0007669"/>
    <property type="project" value="TreeGrafter"/>
</dbReference>
<evidence type="ECO:0000313" key="4">
    <source>
        <dbReference type="Proteomes" id="UP000515908"/>
    </source>
</evidence>
<feature type="coiled-coil region" evidence="1">
    <location>
        <begin position="998"/>
        <end position="1025"/>
    </location>
</feature>
<feature type="coiled-coil region" evidence="1">
    <location>
        <begin position="439"/>
        <end position="466"/>
    </location>
</feature>
<protein>
    <submittedName>
        <fullName evidence="3">Uncharacterized protein</fullName>
    </submittedName>
</protein>
<feature type="coiled-coil region" evidence="1">
    <location>
        <begin position="637"/>
        <end position="706"/>
    </location>
</feature>
<dbReference type="GO" id="GO:0000793">
    <property type="term" value="C:condensed chromosome"/>
    <property type="evidence" value="ECO:0007669"/>
    <property type="project" value="TreeGrafter"/>
</dbReference>
<dbReference type="EMBL" id="LR877152">
    <property type="protein sequence ID" value="CAD2217042.1"/>
    <property type="molecule type" value="Genomic_DNA"/>
</dbReference>
<name>A0A7G2CFV7_9TRYP</name>
<proteinExistence type="predicted"/>
<evidence type="ECO:0000313" key="3">
    <source>
        <dbReference type="EMBL" id="CAD2217042.1"/>
    </source>
</evidence>
<feature type="coiled-coil region" evidence="1">
    <location>
        <begin position="552"/>
        <end position="593"/>
    </location>
</feature>
<sequence length="1085" mass="123740">MTSTNPRRVRFAGEDKATTDILDSLLSAARTEGSPSHSPDRSALGVSPIDPSKVAKRSEDASAPNQVEDPEWKRTFTDNSNRLLKESQRQIQDLLHFKRAYEKEVERSEELQKQVYAATESAAQWRLAQQFNHNKNEKRIEKLEAALEESRSRENELRTELSLNRVKMTELQEKNNLAGKEVHQLQLEVDSRKNEVASLRRKLEEGSREAVKLESKNLKLEAQLFELQRKLKKKNVDEISAVSLGEDAEELGSSLEHSSGVWNTAEGLRDMQAYFIKLKSNLTRNDEHIVDIERQLEESLLENQRLQRCLAGVESENEALCGELNLIKIANEKKEIEAECETSDLQNQLEKTLAELDFSNAAQERTRQELSKLNLEKEKFVGFCLEVANECFQLCLHMGRGENLDDLDVVLDHESPSFESALEELHRLRESLKLVADFCEAQEKRIDDLKENCASLDTQLVLAKRREVSLVATNQAIQETVLEAKPCKDCMLFEEGIDKQRYLVQSALREYAPKKPGTRANGPGRTSHDDVPLVEQFGSELRLLLSAFREHSSGLKQTVSKKKNELKEMEDTLKRHEEEYTEKERTLSTELKTLRKSERKWRSDVLAAEKRMSEQGEKSEEETKKLNILLTERQKSIDELQGRLRGQTNTVKKLEAQLQTFAGEKTTQHRVLEDSLSAVMSLTEEVESLKKENNVLQAQLLESGNQSLEHTVQTEILFSLVERFLVALWWCSQTVDGLVFQKMYLTTECRRLQQDVLSVDTVLEKHLPVDYSRNTAAGSFAHNRSKRRFKCVARVVLLCVQLARSVKGDETARAMGHFDVTLLSVLPSTVVKSLTDPTLRRPNLGFPSRESFFKKVDVLGDPLNLLERASECVLLSTRVGRTAAKPVSTLPSSLYHSALTGYYNSRRSSARVEGLESVLRGYQSRLDSLVAQVGEEVARKEALQDQVRQLEAAILGQEEGRRSIVEEIEVLEEKVRQRPAPAAVNELRKQLIEAYSTVQTEREARRQLENTISELRHESMESTQRQNALMNEIRSLHIEVRERNETSALDSKAANMELYDPFAVNIREEKKRPQGFASFLGKENY</sequence>
<feature type="region of interest" description="Disordered" evidence="2">
    <location>
        <begin position="26"/>
        <end position="70"/>
    </location>
</feature>
<evidence type="ECO:0000256" key="1">
    <source>
        <dbReference type="SAM" id="Coils"/>
    </source>
</evidence>
<keyword evidence="1" id="KW-0175">Coiled coil</keyword>
<dbReference type="Proteomes" id="UP000515908">
    <property type="component" value="Chromosome 08"/>
</dbReference>
<dbReference type="GO" id="GO:0000785">
    <property type="term" value="C:chromatin"/>
    <property type="evidence" value="ECO:0007669"/>
    <property type="project" value="TreeGrafter"/>
</dbReference>
<dbReference type="VEuPathDB" id="TriTrypDB:ADEAN_000452000"/>
<dbReference type="PANTHER" id="PTHR43941:SF1">
    <property type="entry name" value="STRUCTURAL MAINTENANCE OF CHROMOSOMES PROTEIN 2"/>
    <property type="match status" value="1"/>
</dbReference>
<organism evidence="3 4">
    <name type="scientific">Angomonas deanei</name>
    <dbReference type="NCBI Taxonomy" id="59799"/>
    <lineage>
        <taxon>Eukaryota</taxon>
        <taxon>Discoba</taxon>
        <taxon>Euglenozoa</taxon>
        <taxon>Kinetoplastea</taxon>
        <taxon>Metakinetoplastina</taxon>
        <taxon>Trypanosomatida</taxon>
        <taxon>Trypanosomatidae</taxon>
        <taxon>Strigomonadinae</taxon>
        <taxon>Angomonas</taxon>
    </lineage>
</organism>
<dbReference type="GO" id="GO:0003682">
    <property type="term" value="F:chromatin binding"/>
    <property type="evidence" value="ECO:0007669"/>
    <property type="project" value="TreeGrafter"/>
</dbReference>
<accession>A0A7G2CFV7</accession>
<reference evidence="3 4" key="1">
    <citation type="submission" date="2020-08" db="EMBL/GenBank/DDBJ databases">
        <authorList>
            <person name="Newling K."/>
            <person name="Davey J."/>
            <person name="Forrester S."/>
        </authorList>
    </citation>
    <scope>NUCLEOTIDE SEQUENCE [LARGE SCALE GENOMIC DNA]</scope>
    <source>
        <strain evidence="4">Crithidia deanei Carvalho (ATCC PRA-265)</strain>
    </source>
</reference>
<feature type="coiled-coil region" evidence="1">
    <location>
        <begin position="133"/>
        <end position="237"/>
    </location>
</feature>
<dbReference type="GO" id="GO:0000796">
    <property type="term" value="C:condensin complex"/>
    <property type="evidence" value="ECO:0007669"/>
    <property type="project" value="TreeGrafter"/>
</dbReference>